<keyword evidence="2" id="KW-0012">Acyltransferase</keyword>
<reference evidence="3" key="1">
    <citation type="submission" date="2021-03" db="EMBL/GenBank/DDBJ databases">
        <authorList>
            <person name="Li Z."/>
            <person name="Yang C."/>
        </authorList>
    </citation>
    <scope>NUCLEOTIDE SEQUENCE</scope>
    <source>
        <strain evidence="3">Dzin_1.0</strain>
        <tissue evidence="3">Leaf</tissue>
    </source>
</reference>
<dbReference type="GO" id="GO:0016747">
    <property type="term" value="F:acyltransferase activity, transferring groups other than amino-acyl groups"/>
    <property type="evidence" value="ECO:0007669"/>
    <property type="project" value="UniProtKB-ARBA"/>
</dbReference>
<gene>
    <name evidence="3" type="ORF">J5N97_006941</name>
</gene>
<sequence>MSRVRILNVFQIPLPTPPPRDAITLSFLDTLWIGLPPVQLLLFYSDATVPFSSILESLKSSLSRTLPLFYPFAGKLTHIPSTGAISIDCSKDTTGAGVTFIEAEADGEIHRLGGGGEQDLLPVLDGRELPAPVLAVQVTRLEGKGLALGLAAHHAVVDGKAVWKFLEAWAASCRRGGDAPLACSVAAHDREVIRHRRGDEIARRFVQQLAPALPIVRNLHISP</sequence>
<dbReference type="PANTHER" id="PTHR31625">
    <property type="match status" value="1"/>
</dbReference>
<name>A0A9D5DD33_9LILI</name>
<dbReference type="Pfam" id="PF02458">
    <property type="entry name" value="Transferase"/>
    <property type="match status" value="1"/>
</dbReference>
<protein>
    <submittedName>
        <fullName evidence="3">Uncharacterized protein</fullName>
    </submittedName>
</protein>
<organism evidence="3 4">
    <name type="scientific">Dioscorea zingiberensis</name>
    <dbReference type="NCBI Taxonomy" id="325984"/>
    <lineage>
        <taxon>Eukaryota</taxon>
        <taxon>Viridiplantae</taxon>
        <taxon>Streptophyta</taxon>
        <taxon>Embryophyta</taxon>
        <taxon>Tracheophyta</taxon>
        <taxon>Spermatophyta</taxon>
        <taxon>Magnoliopsida</taxon>
        <taxon>Liliopsida</taxon>
        <taxon>Dioscoreales</taxon>
        <taxon>Dioscoreaceae</taxon>
        <taxon>Dioscorea</taxon>
    </lineage>
</organism>
<evidence type="ECO:0000313" key="4">
    <source>
        <dbReference type="Proteomes" id="UP001085076"/>
    </source>
</evidence>
<dbReference type="Gene3D" id="3.30.559.10">
    <property type="entry name" value="Chloramphenicol acetyltransferase-like domain"/>
    <property type="match status" value="1"/>
</dbReference>
<comment type="caution">
    <text evidence="3">The sequence shown here is derived from an EMBL/GenBank/DDBJ whole genome shotgun (WGS) entry which is preliminary data.</text>
</comment>
<evidence type="ECO:0000256" key="2">
    <source>
        <dbReference type="ARBA" id="ARBA00023315"/>
    </source>
</evidence>
<dbReference type="OrthoDB" id="683650at2759"/>
<dbReference type="InterPro" id="IPR023213">
    <property type="entry name" value="CAT-like_dom_sf"/>
</dbReference>
<proteinExistence type="predicted"/>
<dbReference type="EMBL" id="JAGGNH010000001">
    <property type="protein sequence ID" value="KAJ0988585.1"/>
    <property type="molecule type" value="Genomic_DNA"/>
</dbReference>
<evidence type="ECO:0000313" key="3">
    <source>
        <dbReference type="EMBL" id="KAJ0988585.1"/>
    </source>
</evidence>
<keyword evidence="1" id="KW-0808">Transferase</keyword>
<keyword evidence="4" id="KW-1185">Reference proteome</keyword>
<dbReference type="AlphaFoldDB" id="A0A9D5DD33"/>
<dbReference type="InterPro" id="IPR051504">
    <property type="entry name" value="Plant_metabolite_acyltrans"/>
</dbReference>
<dbReference type="Proteomes" id="UP001085076">
    <property type="component" value="Miscellaneous, Linkage group lg01"/>
</dbReference>
<evidence type="ECO:0000256" key="1">
    <source>
        <dbReference type="ARBA" id="ARBA00022679"/>
    </source>
</evidence>
<accession>A0A9D5DD33</accession>
<reference evidence="3" key="2">
    <citation type="journal article" date="2022" name="Hortic Res">
        <title>The genome of Dioscorea zingiberensis sheds light on the biosynthesis, origin and evolution of the medicinally important diosgenin saponins.</title>
        <authorList>
            <person name="Li Y."/>
            <person name="Tan C."/>
            <person name="Li Z."/>
            <person name="Guo J."/>
            <person name="Li S."/>
            <person name="Chen X."/>
            <person name="Wang C."/>
            <person name="Dai X."/>
            <person name="Yang H."/>
            <person name="Song W."/>
            <person name="Hou L."/>
            <person name="Xu J."/>
            <person name="Tong Z."/>
            <person name="Xu A."/>
            <person name="Yuan X."/>
            <person name="Wang W."/>
            <person name="Yang Q."/>
            <person name="Chen L."/>
            <person name="Sun Z."/>
            <person name="Wang K."/>
            <person name="Pan B."/>
            <person name="Chen J."/>
            <person name="Bao Y."/>
            <person name="Liu F."/>
            <person name="Qi X."/>
            <person name="Gang D.R."/>
            <person name="Wen J."/>
            <person name="Li J."/>
        </authorList>
    </citation>
    <scope>NUCLEOTIDE SEQUENCE</scope>
    <source>
        <strain evidence="3">Dzin_1.0</strain>
    </source>
</reference>